<organism evidence="2">
    <name type="scientific">Brachypodium distachyon</name>
    <name type="common">Purple false brome</name>
    <name type="synonym">Trachynia distachya</name>
    <dbReference type="NCBI Taxonomy" id="15368"/>
    <lineage>
        <taxon>Eukaryota</taxon>
        <taxon>Viridiplantae</taxon>
        <taxon>Streptophyta</taxon>
        <taxon>Embryophyta</taxon>
        <taxon>Tracheophyta</taxon>
        <taxon>Spermatophyta</taxon>
        <taxon>Magnoliopsida</taxon>
        <taxon>Liliopsida</taxon>
        <taxon>Poales</taxon>
        <taxon>Poaceae</taxon>
        <taxon>BOP clade</taxon>
        <taxon>Pooideae</taxon>
        <taxon>Stipodae</taxon>
        <taxon>Brachypodieae</taxon>
        <taxon>Brachypodium</taxon>
    </lineage>
</organism>
<keyword evidence="4" id="KW-1185">Reference proteome</keyword>
<dbReference type="KEGG" id="bdi:104582351"/>
<dbReference type="EnsemblPlants" id="KQK21264">
    <property type="protein sequence ID" value="KQK21264"/>
    <property type="gene ID" value="BRADI_1g59800v3"/>
</dbReference>
<evidence type="ECO:0000313" key="2">
    <source>
        <dbReference type="EMBL" id="KQK21264.1"/>
    </source>
</evidence>
<sequence length="170" mass="17526">MEEEKKPAAPATNVGAPASAVTVGASASATVGAPASVDATATAADAGSGSAATESSIFDELLGPMIDANKPDSTSTPGYFSTLFPTPAEAAAAARRRGQCVPGINSWAGQQQQGYDLESSPYFSSCGVHYGGREYYIPDNNSSTTKKKPDEEDNSGAANRGDWWQGSLYY</sequence>
<evidence type="ECO:0000313" key="3">
    <source>
        <dbReference type="EnsemblPlants" id="KQK21264"/>
    </source>
</evidence>
<feature type="region of interest" description="Disordered" evidence="1">
    <location>
        <begin position="137"/>
        <end position="170"/>
    </location>
</feature>
<dbReference type="OrthoDB" id="1423981at2759"/>
<dbReference type="EMBL" id="CM000880">
    <property type="protein sequence ID" value="KQK21264.1"/>
    <property type="molecule type" value="Genomic_DNA"/>
</dbReference>
<dbReference type="ExpressionAtlas" id="A0A0Q3HET3">
    <property type="expression patterns" value="baseline"/>
</dbReference>
<accession>A0A0Q3HET3</accession>
<dbReference type="AlphaFoldDB" id="A0A0Q3HET3"/>
<protein>
    <submittedName>
        <fullName evidence="2 3">Uncharacterized protein</fullName>
    </submittedName>
</protein>
<dbReference type="Proteomes" id="UP000008810">
    <property type="component" value="Chromosome 1"/>
</dbReference>
<dbReference type="GeneID" id="104582351"/>
<evidence type="ECO:0000256" key="1">
    <source>
        <dbReference type="SAM" id="MobiDB-lite"/>
    </source>
</evidence>
<evidence type="ECO:0000313" key="4">
    <source>
        <dbReference type="Proteomes" id="UP000008810"/>
    </source>
</evidence>
<reference evidence="3" key="3">
    <citation type="submission" date="2018-08" db="UniProtKB">
        <authorList>
            <consortium name="EnsemblPlants"/>
        </authorList>
    </citation>
    <scope>IDENTIFICATION</scope>
    <source>
        <strain evidence="3">cv. Bd21</strain>
    </source>
</reference>
<proteinExistence type="predicted"/>
<dbReference type="RefSeq" id="XP_010230129.1">
    <property type="nucleotide sequence ID" value="XM_010231827.3"/>
</dbReference>
<reference evidence="2 3" key="1">
    <citation type="journal article" date="2010" name="Nature">
        <title>Genome sequencing and analysis of the model grass Brachypodium distachyon.</title>
        <authorList>
            <consortium name="International Brachypodium Initiative"/>
        </authorList>
    </citation>
    <scope>NUCLEOTIDE SEQUENCE [LARGE SCALE GENOMIC DNA]</scope>
    <source>
        <strain evidence="2 3">Bd21</strain>
    </source>
</reference>
<name>A0A0Q3HET3_BRADI</name>
<gene>
    <name evidence="3" type="primary">LOC104582351</name>
    <name evidence="2" type="ORF">BRADI_1g59800v3</name>
</gene>
<dbReference type="Gramene" id="KQK21264">
    <property type="protein sequence ID" value="KQK21264"/>
    <property type="gene ID" value="BRADI_1g59800v3"/>
</dbReference>
<dbReference type="PANTHER" id="PTHR33738">
    <property type="entry name" value="EMB|CAB82975.1"/>
    <property type="match status" value="1"/>
</dbReference>
<dbReference type="PANTHER" id="PTHR33738:SF8">
    <property type="entry name" value="OS05G0454500 PROTEIN"/>
    <property type="match status" value="1"/>
</dbReference>
<reference evidence="2" key="2">
    <citation type="submission" date="2017-06" db="EMBL/GenBank/DDBJ databases">
        <title>WGS assembly of Brachypodium distachyon.</title>
        <authorList>
            <consortium name="The International Brachypodium Initiative"/>
            <person name="Lucas S."/>
            <person name="Harmon-Smith M."/>
            <person name="Lail K."/>
            <person name="Tice H."/>
            <person name="Grimwood J."/>
            <person name="Bruce D."/>
            <person name="Barry K."/>
            <person name="Shu S."/>
            <person name="Lindquist E."/>
            <person name="Wang M."/>
            <person name="Pitluck S."/>
            <person name="Vogel J.P."/>
            <person name="Garvin D.F."/>
            <person name="Mockler T.C."/>
            <person name="Schmutz J."/>
            <person name="Rokhsar D."/>
            <person name="Bevan M.W."/>
        </authorList>
    </citation>
    <scope>NUCLEOTIDE SEQUENCE</scope>
    <source>
        <strain evidence="2">Bd21</strain>
    </source>
</reference>